<evidence type="ECO:0000313" key="2">
    <source>
        <dbReference type="EMBL" id="MBD3931271.1"/>
    </source>
</evidence>
<dbReference type="EMBL" id="JACXYU010000002">
    <property type="protein sequence ID" value="MBD3931271.1"/>
    <property type="molecule type" value="Genomic_DNA"/>
</dbReference>
<dbReference type="GO" id="GO:0008168">
    <property type="term" value="F:methyltransferase activity"/>
    <property type="evidence" value="ECO:0007669"/>
    <property type="project" value="UniProtKB-KW"/>
</dbReference>
<feature type="domain" description="Methyltransferase" evidence="1">
    <location>
        <begin position="57"/>
        <end position="147"/>
    </location>
</feature>
<name>A0A927EX54_9ACTN</name>
<evidence type="ECO:0000259" key="1">
    <source>
        <dbReference type="Pfam" id="PF13649"/>
    </source>
</evidence>
<dbReference type="AlphaFoldDB" id="A0A927EX54"/>
<gene>
    <name evidence="2" type="ORF">IF129_06810</name>
</gene>
<dbReference type="Pfam" id="PF13649">
    <property type="entry name" value="Methyltransf_25"/>
    <property type="match status" value="1"/>
</dbReference>
<dbReference type="InterPro" id="IPR029063">
    <property type="entry name" value="SAM-dependent_MTases_sf"/>
</dbReference>
<dbReference type="Proteomes" id="UP000632289">
    <property type="component" value="Unassembled WGS sequence"/>
</dbReference>
<keyword evidence="3" id="KW-1185">Reference proteome</keyword>
<keyword evidence="2" id="KW-0489">Methyltransferase</keyword>
<dbReference type="RefSeq" id="WP_191208567.1">
    <property type="nucleotide sequence ID" value="NZ_BAABKL010000032.1"/>
</dbReference>
<evidence type="ECO:0000313" key="3">
    <source>
        <dbReference type="Proteomes" id="UP000632289"/>
    </source>
</evidence>
<proteinExistence type="predicted"/>
<sequence>MTAVEDIHGGSGTRWEGYWQQAPEEPGRVFWDAAPEVTVERHRPLFAPHFTDDLPLLDLGCGTGRQTVVLAGHHTPVLGLDISPAAVALARRRTGAAGVDFRAADVTDPDVAARLHAELGDSHVYVRGVLHQCAPPERARFAEAVAVLVGTRGRAFVCEPAAAAKESLRGLMGRPGGPPPTLAAVFEHGIAPTEMPDEEVPAAFAGAGLAVLASGREPLVTTEPGPDGAAVRLPAQWLVVGRNG</sequence>
<dbReference type="Gene3D" id="3.40.50.150">
    <property type="entry name" value="Vaccinia Virus protein VP39"/>
    <property type="match status" value="1"/>
</dbReference>
<keyword evidence="2" id="KW-0808">Transferase</keyword>
<dbReference type="GO" id="GO:0032259">
    <property type="term" value="P:methylation"/>
    <property type="evidence" value="ECO:0007669"/>
    <property type="project" value="UniProtKB-KW"/>
</dbReference>
<dbReference type="InterPro" id="IPR041698">
    <property type="entry name" value="Methyltransf_25"/>
</dbReference>
<protein>
    <submittedName>
        <fullName evidence="2">Class I SAM-dependent methyltransferase</fullName>
    </submittedName>
</protein>
<organism evidence="2 3">
    <name type="scientific">Streptomyces chumphonensis</name>
    <dbReference type="NCBI Taxonomy" id="1214925"/>
    <lineage>
        <taxon>Bacteria</taxon>
        <taxon>Bacillati</taxon>
        <taxon>Actinomycetota</taxon>
        <taxon>Actinomycetes</taxon>
        <taxon>Kitasatosporales</taxon>
        <taxon>Streptomycetaceae</taxon>
        <taxon>Streptomyces</taxon>
    </lineage>
</organism>
<accession>A0A927EX54</accession>
<dbReference type="SUPFAM" id="SSF53335">
    <property type="entry name" value="S-adenosyl-L-methionine-dependent methyltransferases"/>
    <property type="match status" value="1"/>
</dbReference>
<reference evidence="2" key="1">
    <citation type="submission" date="2020-09" db="EMBL/GenBank/DDBJ databases">
        <title>Secondary metabolite and genome analysis of marine Streptomyces chumphonensis KK1-2T.</title>
        <authorList>
            <person name="Phongsopitanun W."/>
            <person name="Kanchanasin P."/>
            <person name="Pittayakhajonwut P."/>
            <person name="Suwanborirux K."/>
            <person name="Tanasupawat S."/>
        </authorList>
    </citation>
    <scope>NUCLEOTIDE SEQUENCE</scope>
    <source>
        <strain evidence="2">KK1-2</strain>
    </source>
</reference>
<comment type="caution">
    <text evidence="2">The sequence shown here is derived from an EMBL/GenBank/DDBJ whole genome shotgun (WGS) entry which is preliminary data.</text>
</comment>
<dbReference type="CDD" id="cd02440">
    <property type="entry name" value="AdoMet_MTases"/>
    <property type="match status" value="1"/>
</dbReference>